<dbReference type="RefSeq" id="WP_012375789.1">
    <property type="nucleotide sequence ID" value="NC_010571.1"/>
</dbReference>
<dbReference type="HOGENOM" id="CLU_102544_0_0_0"/>
<evidence type="ECO:0000256" key="1">
    <source>
        <dbReference type="SAM" id="SignalP"/>
    </source>
</evidence>
<evidence type="ECO:0000313" key="3">
    <source>
        <dbReference type="Proteomes" id="UP000007013"/>
    </source>
</evidence>
<dbReference type="eggNOG" id="ENOG5031KIR">
    <property type="taxonomic scope" value="Bacteria"/>
</dbReference>
<sequence length="196" mass="20915">MKNKLSFTLLSLAGLLVGAPTASAHCDTLSGPVIIEARQALEAKDITPVLKWIRPADEAEIRSVFERTLKVRGTSAEAASLADEFFFSTLVRVHRAGEGAPFTGLKATPEASIEQESDQALETGEIDALAAQLAARLKEQIAHKGAATRALRAHAAHNVEAGRAYVAAYVDYTHFVEAIARLAEAKPSEAHTAHAH</sequence>
<evidence type="ECO:0000313" key="2">
    <source>
        <dbReference type="EMBL" id="ACB76254.1"/>
    </source>
</evidence>
<dbReference type="KEGG" id="ote:Oter_2973"/>
<reference evidence="2 3" key="1">
    <citation type="journal article" date="2011" name="J. Bacteriol.">
        <title>Genome sequence of the verrucomicrobium Opitutus terrae PB90-1, an abundant inhabitant of rice paddy soil ecosystems.</title>
        <authorList>
            <person name="van Passel M.W."/>
            <person name="Kant R."/>
            <person name="Palva A."/>
            <person name="Copeland A."/>
            <person name="Lucas S."/>
            <person name="Lapidus A."/>
            <person name="Glavina del Rio T."/>
            <person name="Pitluck S."/>
            <person name="Goltsman E."/>
            <person name="Clum A."/>
            <person name="Sun H."/>
            <person name="Schmutz J."/>
            <person name="Larimer F.W."/>
            <person name="Land M.L."/>
            <person name="Hauser L."/>
            <person name="Kyrpides N."/>
            <person name="Mikhailova N."/>
            <person name="Richardson P.P."/>
            <person name="Janssen P.H."/>
            <person name="de Vos W.M."/>
            <person name="Smidt H."/>
        </authorList>
    </citation>
    <scope>NUCLEOTIDE SEQUENCE [LARGE SCALE GENOMIC DNA]</scope>
    <source>
        <strain evidence="3">DSM 11246 / JCM 15787 / PB90-1</strain>
    </source>
</reference>
<gene>
    <name evidence="2" type="ordered locus">Oter_2973</name>
</gene>
<dbReference type="Proteomes" id="UP000007013">
    <property type="component" value="Chromosome"/>
</dbReference>
<proteinExistence type="predicted"/>
<dbReference type="OrthoDB" id="2168082at2"/>
<keyword evidence="1" id="KW-0732">Signal</keyword>
<dbReference type="AlphaFoldDB" id="B1ZY59"/>
<dbReference type="InterPro" id="IPR045613">
    <property type="entry name" value="DUF6448"/>
</dbReference>
<dbReference type="Pfam" id="PF20046">
    <property type="entry name" value="DUF6448"/>
    <property type="match status" value="1"/>
</dbReference>
<name>B1ZY59_OPITP</name>
<accession>B1ZY59</accession>
<feature type="signal peptide" evidence="1">
    <location>
        <begin position="1"/>
        <end position="24"/>
    </location>
</feature>
<protein>
    <submittedName>
        <fullName evidence="2">Uncharacterized protein</fullName>
    </submittedName>
</protein>
<feature type="chain" id="PRO_5002772876" evidence="1">
    <location>
        <begin position="25"/>
        <end position="196"/>
    </location>
</feature>
<keyword evidence="3" id="KW-1185">Reference proteome</keyword>
<dbReference type="EMBL" id="CP001032">
    <property type="protein sequence ID" value="ACB76254.1"/>
    <property type="molecule type" value="Genomic_DNA"/>
</dbReference>
<organism evidence="2 3">
    <name type="scientific">Opitutus terrae (strain DSM 11246 / JCM 15787 / PB90-1)</name>
    <dbReference type="NCBI Taxonomy" id="452637"/>
    <lineage>
        <taxon>Bacteria</taxon>
        <taxon>Pseudomonadati</taxon>
        <taxon>Verrucomicrobiota</taxon>
        <taxon>Opitutia</taxon>
        <taxon>Opitutales</taxon>
        <taxon>Opitutaceae</taxon>
        <taxon>Opitutus</taxon>
    </lineage>
</organism>